<dbReference type="PROSITE" id="PS50043">
    <property type="entry name" value="HTH_LUXR_2"/>
    <property type="match status" value="1"/>
</dbReference>
<evidence type="ECO:0000313" key="4">
    <source>
        <dbReference type="EMBL" id="VAW64667.1"/>
    </source>
</evidence>
<organism evidence="4">
    <name type="scientific">hydrothermal vent metagenome</name>
    <dbReference type="NCBI Taxonomy" id="652676"/>
    <lineage>
        <taxon>unclassified sequences</taxon>
        <taxon>metagenomes</taxon>
        <taxon>ecological metagenomes</taxon>
    </lineage>
</organism>
<evidence type="ECO:0000259" key="2">
    <source>
        <dbReference type="PROSITE" id="PS50043"/>
    </source>
</evidence>
<dbReference type="Gene3D" id="3.40.50.2300">
    <property type="match status" value="1"/>
</dbReference>
<dbReference type="PRINTS" id="PR00038">
    <property type="entry name" value="HTHLUXR"/>
</dbReference>
<dbReference type="Pfam" id="PF00196">
    <property type="entry name" value="GerE"/>
    <property type="match status" value="1"/>
</dbReference>
<dbReference type="InterPro" id="IPR000792">
    <property type="entry name" value="Tscrpt_reg_LuxR_C"/>
</dbReference>
<dbReference type="SMART" id="SM00421">
    <property type="entry name" value="HTH_LUXR"/>
    <property type="match status" value="1"/>
</dbReference>
<dbReference type="CDD" id="cd06170">
    <property type="entry name" value="LuxR_C_like"/>
    <property type="match status" value="1"/>
</dbReference>
<accession>A0A3B0XN78</accession>
<dbReference type="GO" id="GO:0003677">
    <property type="term" value="F:DNA binding"/>
    <property type="evidence" value="ECO:0007669"/>
    <property type="project" value="UniProtKB-KW"/>
</dbReference>
<dbReference type="SUPFAM" id="SSF52172">
    <property type="entry name" value="CheY-like"/>
    <property type="match status" value="1"/>
</dbReference>
<reference evidence="4" key="1">
    <citation type="submission" date="2018-06" db="EMBL/GenBank/DDBJ databases">
        <authorList>
            <person name="Zhirakovskaya E."/>
        </authorList>
    </citation>
    <scope>NUCLEOTIDE SEQUENCE</scope>
</reference>
<dbReference type="PROSITE" id="PS50110">
    <property type="entry name" value="RESPONSE_REGULATORY"/>
    <property type="match status" value="1"/>
</dbReference>
<evidence type="ECO:0000256" key="1">
    <source>
        <dbReference type="ARBA" id="ARBA00023125"/>
    </source>
</evidence>
<keyword evidence="1" id="KW-0238">DNA-binding</keyword>
<name>A0A3B0XN78_9ZZZZ</name>
<dbReference type="InterPro" id="IPR011006">
    <property type="entry name" value="CheY-like_superfamily"/>
</dbReference>
<dbReference type="InterPro" id="IPR001789">
    <property type="entry name" value="Sig_transdc_resp-reg_receiver"/>
</dbReference>
<sequence>MINLAIVSDIRLYCDGIEKLLEKTDGINIGGTAINADEALTLLDHVHIDVFLLNMRITTCEEILTLFTKKHVNTKIIVINDFEGNSYNVTHCASKINAYLPGSSTIEELIATINIVHKSDSYYSADTPRFNSTGIKIEYISTDKEQNVHPAPFNDLTRRESQIIKLLAQGLSNKQIARVLAIEISTVKNHVHNILVKLGVESRARVACLFRDNSQATLNPPGLPGSSLS</sequence>
<protein>
    <recommendedName>
        <fullName evidence="5">HTH luxR-type domain-containing protein</fullName>
    </recommendedName>
</protein>
<dbReference type="PANTHER" id="PTHR43214">
    <property type="entry name" value="TWO-COMPONENT RESPONSE REGULATOR"/>
    <property type="match status" value="1"/>
</dbReference>
<proteinExistence type="predicted"/>
<dbReference type="PANTHER" id="PTHR43214:SF43">
    <property type="entry name" value="TWO-COMPONENT RESPONSE REGULATOR"/>
    <property type="match status" value="1"/>
</dbReference>
<dbReference type="SUPFAM" id="SSF46894">
    <property type="entry name" value="C-terminal effector domain of the bipartite response regulators"/>
    <property type="match status" value="1"/>
</dbReference>
<dbReference type="GO" id="GO:0000160">
    <property type="term" value="P:phosphorelay signal transduction system"/>
    <property type="evidence" value="ECO:0007669"/>
    <property type="project" value="InterPro"/>
</dbReference>
<feature type="domain" description="Response regulatory" evidence="3">
    <location>
        <begin position="3"/>
        <end position="117"/>
    </location>
</feature>
<feature type="domain" description="HTH luxR-type" evidence="2">
    <location>
        <begin position="149"/>
        <end position="214"/>
    </location>
</feature>
<dbReference type="EMBL" id="UOFH01000293">
    <property type="protein sequence ID" value="VAW64667.1"/>
    <property type="molecule type" value="Genomic_DNA"/>
</dbReference>
<dbReference type="InterPro" id="IPR016032">
    <property type="entry name" value="Sig_transdc_resp-reg_C-effctor"/>
</dbReference>
<evidence type="ECO:0000259" key="3">
    <source>
        <dbReference type="PROSITE" id="PS50110"/>
    </source>
</evidence>
<dbReference type="InterPro" id="IPR039420">
    <property type="entry name" value="WalR-like"/>
</dbReference>
<evidence type="ECO:0008006" key="5">
    <source>
        <dbReference type="Google" id="ProtNLM"/>
    </source>
</evidence>
<dbReference type="GO" id="GO:0006355">
    <property type="term" value="P:regulation of DNA-templated transcription"/>
    <property type="evidence" value="ECO:0007669"/>
    <property type="project" value="InterPro"/>
</dbReference>
<dbReference type="AlphaFoldDB" id="A0A3B0XN78"/>
<dbReference type="PROSITE" id="PS00622">
    <property type="entry name" value="HTH_LUXR_1"/>
    <property type="match status" value="1"/>
</dbReference>
<gene>
    <name evidence="4" type="ORF">MNBD_GAMMA08-2323</name>
</gene>